<evidence type="ECO:0000313" key="2">
    <source>
        <dbReference type="EMBL" id="CAE0446583.1"/>
    </source>
</evidence>
<evidence type="ECO:0000256" key="1">
    <source>
        <dbReference type="SAM" id="Coils"/>
    </source>
</evidence>
<dbReference type="AlphaFoldDB" id="A0A7S3PPU3"/>
<evidence type="ECO:0008006" key="3">
    <source>
        <dbReference type="Google" id="ProtNLM"/>
    </source>
</evidence>
<protein>
    <recommendedName>
        <fullName evidence="3">BZIP domain-containing protein</fullName>
    </recommendedName>
</protein>
<dbReference type="EMBL" id="HBIN01021620">
    <property type="protein sequence ID" value="CAE0446583.1"/>
    <property type="molecule type" value="Transcribed_RNA"/>
</dbReference>
<feature type="coiled-coil region" evidence="1">
    <location>
        <begin position="63"/>
        <end position="111"/>
    </location>
</feature>
<proteinExistence type="predicted"/>
<accession>A0A7S3PPU3</accession>
<keyword evidence="1" id="KW-0175">Coiled coil</keyword>
<gene>
    <name evidence="2" type="ORF">ASTO00021_LOCUS16574</name>
</gene>
<reference evidence="2" key="1">
    <citation type="submission" date="2021-01" db="EMBL/GenBank/DDBJ databases">
        <authorList>
            <person name="Corre E."/>
            <person name="Pelletier E."/>
            <person name="Niang G."/>
            <person name="Scheremetjew M."/>
            <person name="Finn R."/>
            <person name="Kale V."/>
            <person name="Holt S."/>
            <person name="Cochrane G."/>
            <person name="Meng A."/>
            <person name="Brown T."/>
            <person name="Cohen L."/>
        </authorList>
    </citation>
    <scope>NUCLEOTIDE SEQUENCE</scope>
    <source>
        <strain evidence="2">GSBS06</strain>
    </source>
</reference>
<name>A0A7S3PPU3_9STRA</name>
<sequence length="469" mass="51701">MFWEETTDTFLLPDPEDVFVVDQDDLETAECASSCSLAPELDENDNNETEAKEKKAKRRAAVAAASRATRAKKKRQLEDLRDQHIKLKQEREEFLSKIAELQMNVQSLRNAGSTDLRMENDLLRAELKEHKAFIAQLKRVADGLPTTNISKRVLMLRGANSAVSQVLGLLSTSMVDPSWTAGNILKYPQIKMKYQRLPHGSTSKTARRVTFRLDIPFAPIPAEGIAEVIWNTWEKADLAERLNKHLHKNISVAIKEIDIGLGTDFHTETRVFHKVDANENGSNNSRIQACYYRETRPAYSKTKNVKSSPDPRVDAVVDTVLVLTGRQDDFSLSSFPTTTTSCNVSEDAPVEESAVTEATVNSKEGSGTCPGIVLASTSTQHGSDLKPLQKGVVRVQSAVLEGYVFRKLDGGCAFTYVTSLPINSGTGKFLSVSEADGVINDQGFFTSAWEQVITEMISIIADSVPGFGI</sequence>
<organism evidence="2">
    <name type="scientific">Aplanochytrium stocchinoi</name>
    <dbReference type="NCBI Taxonomy" id="215587"/>
    <lineage>
        <taxon>Eukaryota</taxon>
        <taxon>Sar</taxon>
        <taxon>Stramenopiles</taxon>
        <taxon>Bigyra</taxon>
        <taxon>Labyrinthulomycetes</taxon>
        <taxon>Thraustochytrida</taxon>
        <taxon>Thraustochytriidae</taxon>
        <taxon>Aplanochytrium</taxon>
    </lineage>
</organism>